<accession>A0ABP9AYL9</accession>
<dbReference type="Proteomes" id="UP001500187">
    <property type="component" value="Unassembled WGS sequence"/>
</dbReference>
<dbReference type="InterPro" id="IPR050194">
    <property type="entry name" value="Glycosyltransferase_grp1"/>
</dbReference>
<evidence type="ECO:0000313" key="5">
    <source>
        <dbReference type="EMBL" id="GAA4788095.1"/>
    </source>
</evidence>
<evidence type="ECO:0000256" key="3">
    <source>
        <dbReference type="ARBA" id="ARBA00022679"/>
    </source>
</evidence>
<evidence type="ECO:0000256" key="1">
    <source>
        <dbReference type="ARBA" id="ARBA00021292"/>
    </source>
</evidence>
<keyword evidence="3" id="KW-0808">Transferase</keyword>
<evidence type="ECO:0000313" key="6">
    <source>
        <dbReference type="Proteomes" id="UP001500187"/>
    </source>
</evidence>
<dbReference type="CDD" id="cd03794">
    <property type="entry name" value="GT4_WbuB-like"/>
    <property type="match status" value="1"/>
</dbReference>
<proteinExistence type="predicted"/>
<dbReference type="Pfam" id="PF13692">
    <property type="entry name" value="Glyco_trans_1_4"/>
    <property type="match status" value="1"/>
</dbReference>
<dbReference type="EMBL" id="BAABKP010000001">
    <property type="protein sequence ID" value="GAA4788095.1"/>
    <property type="molecule type" value="Genomic_DNA"/>
</dbReference>
<dbReference type="PANTHER" id="PTHR45947">
    <property type="entry name" value="SULFOQUINOVOSYL TRANSFERASE SQD2"/>
    <property type="match status" value="1"/>
</dbReference>
<sequence>MVRTPYLVHGFSGTVRLLDQLVVATCSLVWTLSAAAGGWRPDVIVATVPGLPSLLAGSAASRVIDRPLIAEFRDAWPDVVTGDMSTQVARQSLPRHLLKAAVFRSVTALQKQAATCITTTEGFATTLRERGIKHVEVISNGAETASFMELEHTDRGDGILRVQYLGTVGRSQGLSVLLDALEVLYQRGYREQVKLRIVGSGADLPVLQAEAARRSLDVDFQPPVSRADLQKTYQWADVEIVSLKDTKPFRHTVPSKIFELLSTQRRIIGLVAGEAADILNDSGVSTLVPPEDWGALADTLENLIHNRDELVVDTTGRSLLHEKYNYTALSRRYLAKLERAVDRWRQGRGKYG</sequence>
<keyword evidence="6" id="KW-1185">Reference proteome</keyword>
<dbReference type="PANTHER" id="PTHR45947:SF3">
    <property type="entry name" value="SULFOQUINOVOSYL TRANSFERASE SQD2"/>
    <property type="match status" value="1"/>
</dbReference>
<keyword evidence="2" id="KW-0328">Glycosyltransferase</keyword>
<evidence type="ECO:0000259" key="4">
    <source>
        <dbReference type="Pfam" id="PF13579"/>
    </source>
</evidence>
<evidence type="ECO:0000256" key="2">
    <source>
        <dbReference type="ARBA" id="ARBA00022676"/>
    </source>
</evidence>
<dbReference type="SUPFAM" id="SSF53756">
    <property type="entry name" value="UDP-Glycosyltransferase/glycogen phosphorylase"/>
    <property type="match status" value="1"/>
</dbReference>
<name>A0ABP9AYL9_9MICC</name>
<reference evidence="6" key="1">
    <citation type="journal article" date="2019" name="Int. J. Syst. Evol. Microbiol.">
        <title>The Global Catalogue of Microorganisms (GCM) 10K type strain sequencing project: providing services to taxonomists for standard genome sequencing and annotation.</title>
        <authorList>
            <consortium name="The Broad Institute Genomics Platform"/>
            <consortium name="The Broad Institute Genome Sequencing Center for Infectious Disease"/>
            <person name="Wu L."/>
            <person name="Ma J."/>
        </authorList>
    </citation>
    <scope>NUCLEOTIDE SEQUENCE [LARGE SCALE GENOMIC DNA]</scope>
    <source>
        <strain evidence="6">JCM 18541</strain>
    </source>
</reference>
<dbReference type="Pfam" id="PF13579">
    <property type="entry name" value="Glyco_trans_4_4"/>
    <property type="match status" value="1"/>
</dbReference>
<dbReference type="Gene3D" id="3.40.50.2000">
    <property type="entry name" value="Glycogen Phosphorylase B"/>
    <property type="match status" value="2"/>
</dbReference>
<protein>
    <recommendedName>
        <fullName evidence="1">D-inositol 3-phosphate glycosyltransferase</fullName>
    </recommendedName>
</protein>
<organism evidence="5 6">
    <name type="scientific">Rothia endophytica</name>
    <dbReference type="NCBI Taxonomy" id="1324766"/>
    <lineage>
        <taxon>Bacteria</taxon>
        <taxon>Bacillati</taxon>
        <taxon>Actinomycetota</taxon>
        <taxon>Actinomycetes</taxon>
        <taxon>Micrococcales</taxon>
        <taxon>Micrococcaceae</taxon>
        <taxon>Rothia</taxon>
    </lineage>
</organism>
<feature type="domain" description="Glycosyltransferase subfamily 4-like N-terminal" evidence="4">
    <location>
        <begin position="23"/>
        <end position="141"/>
    </location>
</feature>
<dbReference type="InterPro" id="IPR028098">
    <property type="entry name" value="Glyco_trans_4-like_N"/>
</dbReference>
<comment type="caution">
    <text evidence="5">The sequence shown here is derived from an EMBL/GenBank/DDBJ whole genome shotgun (WGS) entry which is preliminary data.</text>
</comment>
<gene>
    <name evidence="5" type="ORF">GCM10023352_02260</name>
</gene>